<sequence>MSKTAARVMVPVKIVAGMVKAGTTVPEPNTANGEVAWVSGAAYTAGNERTSNGSIWLARQDHSGRTALPEVDGAYWIRSGPTDRMAPFDDYTSTKARGTGSIGYVIQPGFFGAVKVYGPEGDTCTITVRDSPGGTVVKTQTFSLFAQAAGLYELLFTNLPMVDQVGMDDLPILPGAEVTITVEAAGGAAVAIGDIKLGDWRQLIGDSELGGVEYGARTERKSYTYREYASDGTYTTVKRGSSRDVSCSVKLSGDQAMYADAVLGEILDVAVPFEASDLPRYGYLNTLGFVTGSISPDSYGIASLQLNIKGNI</sequence>
<reference evidence="1 2" key="1">
    <citation type="submission" date="2023-08" db="EMBL/GenBank/DDBJ databases">
        <title>Functional and genomic diversity of the sorghum phyllosphere microbiome.</title>
        <authorList>
            <person name="Shade A."/>
        </authorList>
    </citation>
    <scope>NUCLEOTIDE SEQUENCE [LARGE SCALE GENOMIC DNA]</scope>
    <source>
        <strain evidence="1 2">SORGH_AS_0335</strain>
    </source>
</reference>
<evidence type="ECO:0000313" key="1">
    <source>
        <dbReference type="EMBL" id="MDR6216155.1"/>
    </source>
</evidence>
<accession>A0ABU1IG99</accession>
<organism evidence="1 2">
    <name type="scientific">Paracidovorax wautersii</name>
    <dbReference type="NCBI Taxonomy" id="1177982"/>
    <lineage>
        <taxon>Bacteria</taxon>
        <taxon>Pseudomonadati</taxon>
        <taxon>Pseudomonadota</taxon>
        <taxon>Betaproteobacteria</taxon>
        <taxon>Burkholderiales</taxon>
        <taxon>Comamonadaceae</taxon>
        <taxon>Paracidovorax</taxon>
    </lineage>
</organism>
<proteinExistence type="predicted"/>
<dbReference type="Proteomes" id="UP001267710">
    <property type="component" value="Unassembled WGS sequence"/>
</dbReference>
<dbReference type="RefSeq" id="WP_309831351.1">
    <property type="nucleotide sequence ID" value="NZ_JAVIZX010000001.1"/>
</dbReference>
<evidence type="ECO:0000313" key="2">
    <source>
        <dbReference type="Proteomes" id="UP001267710"/>
    </source>
</evidence>
<dbReference type="EMBL" id="JAVIZX010000001">
    <property type="protein sequence ID" value="MDR6216155.1"/>
    <property type="molecule type" value="Genomic_DNA"/>
</dbReference>
<name>A0ABU1IG99_9BURK</name>
<comment type="caution">
    <text evidence="1">The sequence shown here is derived from an EMBL/GenBank/DDBJ whole genome shotgun (WGS) entry which is preliminary data.</text>
</comment>
<gene>
    <name evidence="1" type="ORF">QE399_003844</name>
</gene>
<keyword evidence="2" id="KW-1185">Reference proteome</keyword>
<protein>
    <submittedName>
        <fullName evidence="1">Uncharacterized protein</fullName>
    </submittedName>
</protein>